<dbReference type="Pfam" id="PF25872">
    <property type="entry name" value="HTH_77"/>
    <property type="match status" value="1"/>
</dbReference>
<dbReference type="Gene3D" id="1.10.10.10">
    <property type="entry name" value="Winged helix-like DNA-binding domain superfamily/Winged helix DNA-binding domain"/>
    <property type="match status" value="1"/>
</dbReference>
<dbReference type="InterPro" id="IPR011990">
    <property type="entry name" value="TPR-like_helical_dom_sf"/>
</dbReference>
<dbReference type="Proteomes" id="UP001165283">
    <property type="component" value="Unassembled WGS sequence"/>
</dbReference>
<dbReference type="CDD" id="cd15831">
    <property type="entry name" value="BTAD"/>
    <property type="match status" value="1"/>
</dbReference>
<evidence type="ECO:0000256" key="1">
    <source>
        <dbReference type="ARBA" id="ARBA00005820"/>
    </source>
</evidence>
<evidence type="ECO:0000259" key="4">
    <source>
        <dbReference type="SMART" id="SM01043"/>
    </source>
</evidence>
<keyword evidence="6" id="KW-1185">Reference proteome</keyword>
<dbReference type="InterPro" id="IPR027417">
    <property type="entry name" value="P-loop_NTPase"/>
</dbReference>
<reference evidence="5" key="1">
    <citation type="submission" date="2021-04" db="EMBL/GenBank/DDBJ databases">
        <title>Pseudonocardia sp. nov., isolated from sandy soil of mangrove forest.</title>
        <authorList>
            <person name="Zan Z."/>
            <person name="Huang R."/>
            <person name="Liu W."/>
        </authorList>
    </citation>
    <scope>NUCLEOTIDE SEQUENCE</scope>
    <source>
        <strain evidence="5">S2-4</strain>
    </source>
</reference>
<dbReference type="InterPro" id="IPR016032">
    <property type="entry name" value="Sig_transdc_resp-reg_C-effctor"/>
</dbReference>
<dbReference type="InterPro" id="IPR001867">
    <property type="entry name" value="OmpR/PhoB-type_DNA-bd"/>
</dbReference>
<dbReference type="InterPro" id="IPR058852">
    <property type="entry name" value="HTH_77"/>
</dbReference>
<dbReference type="PANTHER" id="PTHR47691">
    <property type="entry name" value="REGULATOR-RELATED"/>
    <property type="match status" value="1"/>
</dbReference>
<dbReference type="Pfam" id="PF03704">
    <property type="entry name" value="BTAD"/>
    <property type="match status" value="1"/>
</dbReference>
<feature type="domain" description="Bacterial transcriptional activator" evidence="4">
    <location>
        <begin position="93"/>
        <end position="239"/>
    </location>
</feature>
<dbReference type="SUPFAM" id="SSF48452">
    <property type="entry name" value="TPR-like"/>
    <property type="match status" value="2"/>
</dbReference>
<organism evidence="5 6">
    <name type="scientific">Pseudonocardia humida</name>
    <dbReference type="NCBI Taxonomy" id="2800819"/>
    <lineage>
        <taxon>Bacteria</taxon>
        <taxon>Bacillati</taxon>
        <taxon>Actinomycetota</taxon>
        <taxon>Actinomycetes</taxon>
        <taxon>Pseudonocardiales</taxon>
        <taxon>Pseudonocardiaceae</taxon>
        <taxon>Pseudonocardia</taxon>
    </lineage>
</organism>
<comment type="similarity">
    <text evidence="1">Belongs to the AfsR/DnrI/RedD regulatory family.</text>
</comment>
<dbReference type="InterPro" id="IPR005158">
    <property type="entry name" value="BTAD"/>
</dbReference>
<dbReference type="SUPFAM" id="SSF52540">
    <property type="entry name" value="P-loop containing nucleoside triphosphate hydrolases"/>
    <property type="match status" value="1"/>
</dbReference>
<gene>
    <name evidence="5" type="ORF">KDL28_22270</name>
</gene>
<evidence type="ECO:0000259" key="3">
    <source>
        <dbReference type="SMART" id="SM00862"/>
    </source>
</evidence>
<dbReference type="SMART" id="SM01043">
    <property type="entry name" value="BTAD"/>
    <property type="match status" value="1"/>
</dbReference>
<keyword evidence="2" id="KW-0238">DNA-binding</keyword>
<name>A0ABT1A466_9PSEU</name>
<dbReference type="Gene3D" id="1.25.40.10">
    <property type="entry name" value="Tetratricopeptide repeat domain"/>
    <property type="match status" value="2"/>
</dbReference>
<dbReference type="SUPFAM" id="SSF46894">
    <property type="entry name" value="C-terminal effector domain of the bipartite response regulators"/>
    <property type="match status" value="1"/>
</dbReference>
<evidence type="ECO:0000313" key="6">
    <source>
        <dbReference type="Proteomes" id="UP001165283"/>
    </source>
</evidence>
<evidence type="ECO:0000313" key="5">
    <source>
        <dbReference type="EMBL" id="MCO1657792.1"/>
    </source>
</evidence>
<protein>
    <submittedName>
        <fullName evidence="5">Winged helix-turn-helix domain-containing protein</fullName>
    </submittedName>
</protein>
<comment type="caution">
    <text evidence="5">The sequence shown here is derived from an EMBL/GenBank/DDBJ whole genome shotgun (WGS) entry which is preliminary data.</text>
</comment>
<dbReference type="InterPro" id="IPR036388">
    <property type="entry name" value="WH-like_DNA-bd_sf"/>
</dbReference>
<dbReference type="SMART" id="SM00862">
    <property type="entry name" value="Trans_reg_C"/>
    <property type="match status" value="1"/>
</dbReference>
<sequence>MQVGILGPLEVRAAGTAVALRGARMRTLLARLALDAGRTVPVSALADALWPTRTDARHALHSLMTRLRDALPAPEAVRTLPGGYRLDLPPDAVDAVRFEQLARAGRDALRTGRSAGAVEHLRAALELWRGDALADLPDVPFAVAAAARLDELRRTAREDRAEAELRTGADPAGVVAELHALTSAHPTRERAHALLLRALHADGRTAEALDHYARLRTALADRLGADPSPELRAAHLAVLRPERPRPRLPVPLTSFVGREAELALIAGRLADHRLVTLTGPGGAGKTRLAVAAGTDRAGGAVLVELAGLRDPDGVGPAARAALGTTAADVLLVLDNAEHLLDPVAAVVEELLHRHPGLRVLVTSREPLGTAGEALVPVPPLPVPPAGAPLAELAASPSVRLFADRAAAANPAFALTPTSTAGVAELCRRLDGLPLAIELAAARARSVPVEHLATVLDDRFAVLTTGARTAPPRHRTLAAVVAWSWDLLDDDERALVEALSAFPGTITPTAAEHVGRPSAPVRALLAALVDKSLLQPAAGAEVRYRMLETIREYGAHRLADRAHAARAAHARYFLQTAEAAVPELRGPDQLRRLPALLADRENLLGALRFAVDAGDVDTAVRLASAMSFPLTLHGDHTEAARLLRAALDLPGAASARGYSAAVAGYFLNSLLAGTTPAGLDRFRPAAGTDHPSAYAIGPLLAALSGDSGGAELPATPPSRTTPWGRALYWLLRALVRDHGGDLRRSADDLATAADRFAAVGERWGLATALTRLAAARLRLGDPDGAIDALRRARAPAAELGRDDRQRIWLATAHEHAGEPGAALAELAAVLAGAPAPHDIAQAHLRRGDLHRRGGDLAAADREYTDAERAAALNGEPGRPFRSAHHTARAHLSLARAAAAAPAERAALLVAAATDLRAALDAAPDHAALADTGVAGAALHRARGEPVAAAATLGAAHRIRGAADPLHPDVVALTRDLRRAMGEGFDTAYDRARRLDGPAATALLTRAVAPTR</sequence>
<accession>A0ABT1A466</accession>
<dbReference type="RefSeq" id="WP_252441435.1">
    <property type="nucleotide sequence ID" value="NZ_JAGSOV010000046.1"/>
</dbReference>
<dbReference type="PANTHER" id="PTHR47691:SF3">
    <property type="entry name" value="HTH-TYPE TRANSCRIPTIONAL REGULATOR RV0890C-RELATED"/>
    <property type="match status" value="1"/>
</dbReference>
<dbReference type="EMBL" id="JAGSOV010000046">
    <property type="protein sequence ID" value="MCO1657792.1"/>
    <property type="molecule type" value="Genomic_DNA"/>
</dbReference>
<evidence type="ECO:0000256" key="2">
    <source>
        <dbReference type="ARBA" id="ARBA00023125"/>
    </source>
</evidence>
<proteinExistence type="inferred from homology"/>
<feature type="domain" description="OmpR/PhoB-type" evidence="3">
    <location>
        <begin position="15"/>
        <end position="86"/>
    </location>
</feature>